<accession>A0A5N6JRN3</accession>
<evidence type="ECO:0000256" key="1">
    <source>
        <dbReference type="ARBA" id="ARBA00022723"/>
    </source>
</evidence>
<dbReference type="GO" id="GO:0008270">
    <property type="term" value="F:zinc ion binding"/>
    <property type="evidence" value="ECO:0007669"/>
    <property type="project" value="UniProtKB-KW"/>
</dbReference>
<dbReference type="EMBL" id="VIGI01000018">
    <property type="protein sequence ID" value="KAB8290174.1"/>
    <property type="molecule type" value="Genomic_DNA"/>
</dbReference>
<dbReference type="InterPro" id="IPR013087">
    <property type="entry name" value="Znf_C2H2_type"/>
</dbReference>
<evidence type="ECO:0000256" key="5">
    <source>
        <dbReference type="SAM" id="MobiDB-lite"/>
    </source>
</evidence>
<comment type="caution">
    <text evidence="7">The sequence shown here is derived from an EMBL/GenBank/DDBJ whole genome shotgun (WGS) entry which is preliminary data.</text>
</comment>
<evidence type="ECO:0000313" key="8">
    <source>
        <dbReference type="Proteomes" id="UP000326757"/>
    </source>
</evidence>
<dbReference type="InterPro" id="IPR036236">
    <property type="entry name" value="Znf_C2H2_sf"/>
</dbReference>
<organism evidence="7 8">
    <name type="scientific">Monilinia laxa</name>
    <name type="common">Brown rot fungus</name>
    <name type="synonym">Sclerotinia laxa</name>
    <dbReference type="NCBI Taxonomy" id="61186"/>
    <lineage>
        <taxon>Eukaryota</taxon>
        <taxon>Fungi</taxon>
        <taxon>Dikarya</taxon>
        <taxon>Ascomycota</taxon>
        <taxon>Pezizomycotina</taxon>
        <taxon>Leotiomycetes</taxon>
        <taxon>Helotiales</taxon>
        <taxon>Sclerotiniaceae</taxon>
        <taxon>Monilinia</taxon>
    </lineage>
</organism>
<dbReference type="PROSITE" id="PS50157">
    <property type="entry name" value="ZINC_FINGER_C2H2_2"/>
    <property type="match status" value="1"/>
</dbReference>
<name>A0A5N6JRN3_MONLA</name>
<dbReference type="PROSITE" id="PS00028">
    <property type="entry name" value="ZINC_FINGER_C2H2_1"/>
    <property type="match status" value="1"/>
</dbReference>
<evidence type="ECO:0000256" key="3">
    <source>
        <dbReference type="ARBA" id="ARBA00022833"/>
    </source>
</evidence>
<dbReference type="Gene3D" id="3.30.160.60">
    <property type="entry name" value="Classic Zinc Finger"/>
    <property type="match status" value="1"/>
</dbReference>
<keyword evidence="2 4" id="KW-0863">Zinc-finger</keyword>
<dbReference type="FunFam" id="3.30.160.60:FF:000446">
    <property type="entry name" value="Zinc finger protein"/>
    <property type="match status" value="1"/>
</dbReference>
<dbReference type="OrthoDB" id="3564196at2759"/>
<keyword evidence="1" id="KW-0479">Metal-binding</keyword>
<gene>
    <name evidence="7" type="ORF">EYC80_011043</name>
</gene>
<protein>
    <recommendedName>
        <fullName evidence="6">C2H2-type domain-containing protein</fullName>
    </recommendedName>
</protein>
<reference evidence="7 8" key="1">
    <citation type="submission" date="2019-06" db="EMBL/GenBank/DDBJ databases">
        <title>Genome Sequence of the Brown Rot Fungal Pathogen Monilinia laxa.</title>
        <authorList>
            <person name="De Miccolis Angelini R.M."/>
            <person name="Landi L."/>
            <person name="Abate D."/>
            <person name="Pollastro S."/>
            <person name="Romanazzi G."/>
            <person name="Faretra F."/>
        </authorList>
    </citation>
    <scope>NUCLEOTIDE SEQUENCE [LARGE SCALE GENOMIC DNA]</scope>
    <source>
        <strain evidence="7 8">Mlax316</strain>
    </source>
</reference>
<feature type="region of interest" description="Disordered" evidence="5">
    <location>
        <begin position="1"/>
        <end position="40"/>
    </location>
</feature>
<evidence type="ECO:0000313" key="7">
    <source>
        <dbReference type="EMBL" id="KAB8290174.1"/>
    </source>
</evidence>
<evidence type="ECO:0000256" key="2">
    <source>
        <dbReference type="ARBA" id="ARBA00022771"/>
    </source>
</evidence>
<feature type="compositionally biased region" description="Basic and acidic residues" evidence="5">
    <location>
        <begin position="1"/>
        <end position="10"/>
    </location>
</feature>
<dbReference type="Proteomes" id="UP000326757">
    <property type="component" value="Unassembled WGS sequence"/>
</dbReference>
<dbReference type="AlphaFoldDB" id="A0A5N6JRN3"/>
<feature type="domain" description="C2H2-type" evidence="6">
    <location>
        <begin position="131"/>
        <end position="154"/>
    </location>
</feature>
<dbReference type="SMART" id="SM00355">
    <property type="entry name" value="ZnF_C2H2"/>
    <property type="match status" value="2"/>
</dbReference>
<keyword evidence="8" id="KW-1185">Reference proteome</keyword>
<keyword evidence="3" id="KW-0862">Zinc</keyword>
<evidence type="ECO:0000259" key="6">
    <source>
        <dbReference type="PROSITE" id="PS50157"/>
    </source>
</evidence>
<sequence>MASDLLDRRRYPVPPSFEPSAAANDQGVHGQSNASEDPFVQDDHRGFFELLPYTSYRTFPDLSALNADYEQSLEYIEGSLEVQVQYSPYSNKSVSSPHAEQFQQHNLNDQALHEQPEPQFNAGSSATLTNPSCPKCQRAFARACDLNVHMKSHTLPFKCPKPSCDFRGSRYLKGQERHIKEKHPELRPNAERYFCPMDSLLELQLKS</sequence>
<evidence type="ECO:0000256" key="4">
    <source>
        <dbReference type="PROSITE-ProRule" id="PRU00042"/>
    </source>
</evidence>
<dbReference type="SUPFAM" id="SSF57667">
    <property type="entry name" value="beta-beta-alpha zinc fingers"/>
    <property type="match status" value="1"/>
</dbReference>
<proteinExistence type="predicted"/>